<dbReference type="AlphaFoldDB" id="A0AAD9MDW2"/>
<reference evidence="7" key="1">
    <citation type="journal article" date="2023" name="Mol. Plant Microbe Interact.">
        <title>Elucidating the Obligate Nature and Biological Capacity of an Invasive Fungal Corn Pathogen.</title>
        <authorList>
            <person name="MacCready J.S."/>
            <person name="Roggenkamp E.M."/>
            <person name="Gdanetz K."/>
            <person name="Chilvers M.I."/>
        </authorList>
    </citation>
    <scope>NUCLEOTIDE SEQUENCE</scope>
    <source>
        <strain evidence="7">PM02</strain>
    </source>
</reference>
<dbReference type="Gene3D" id="3.40.50.150">
    <property type="entry name" value="Vaccinia Virus protein VP39"/>
    <property type="match status" value="1"/>
</dbReference>
<dbReference type="InterPro" id="IPR050320">
    <property type="entry name" value="N5-glutamine_MTase"/>
</dbReference>
<dbReference type="InterPro" id="IPR019404">
    <property type="entry name" value="Mediator_Med11"/>
</dbReference>
<evidence type="ECO:0000313" key="8">
    <source>
        <dbReference type="Proteomes" id="UP001217918"/>
    </source>
</evidence>
<feature type="compositionally biased region" description="Polar residues" evidence="5">
    <location>
        <begin position="323"/>
        <end position="335"/>
    </location>
</feature>
<dbReference type="GO" id="GO:0008168">
    <property type="term" value="F:methyltransferase activity"/>
    <property type="evidence" value="ECO:0007669"/>
    <property type="project" value="InterPro"/>
</dbReference>
<feature type="region of interest" description="Disordered" evidence="5">
    <location>
        <begin position="309"/>
        <end position="335"/>
    </location>
</feature>
<dbReference type="Proteomes" id="UP001217918">
    <property type="component" value="Unassembled WGS sequence"/>
</dbReference>
<evidence type="ECO:0000256" key="3">
    <source>
        <dbReference type="ARBA" id="ARBA00023242"/>
    </source>
</evidence>
<organism evidence="7 8">
    <name type="scientific">Phyllachora maydis</name>
    <dbReference type="NCBI Taxonomy" id="1825666"/>
    <lineage>
        <taxon>Eukaryota</taxon>
        <taxon>Fungi</taxon>
        <taxon>Dikarya</taxon>
        <taxon>Ascomycota</taxon>
        <taxon>Pezizomycotina</taxon>
        <taxon>Sordariomycetes</taxon>
        <taxon>Sordariomycetidae</taxon>
        <taxon>Phyllachorales</taxon>
        <taxon>Phyllachoraceae</taxon>
        <taxon>Phyllachora</taxon>
    </lineage>
</organism>
<dbReference type="GO" id="GO:0016592">
    <property type="term" value="C:mediator complex"/>
    <property type="evidence" value="ECO:0007669"/>
    <property type="project" value="InterPro"/>
</dbReference>
<evidence type="ECO:0000256" key="4">
    <source>
        <dbReference type="RuleBase" id="RU364147"/>
    </source>
</evidence>
<keyword evidence="4" id="KW-0805">Transcription regulation</keyword>
<dbReference type="GO" id="GO:0003676">
    <property type="term" value="F:nucleic acid binding"/>
    <property type="evidence" value="ECO:0007669"/>
    <property type="project" value="InterPro"/>
</dbReference>
<feature type="region of interest" description="Disordered" evidence="5">
    <location>
        <begin position="360"/>
        <end position="384"/>
    </location>
</feature>
<comment type="similarity">
    <text evidence="2 4">Belongs to the Mediator complex subunit 11 family.</text>
</comment>
<keyword evidence="4" id="KW-0010">Activator</keyword>
<evidence type="ECO:0000256" key="2">
    <source>
        <dbReference type="ARBA" id="ARBA00008186"/>
    </source>
</evidence>
<protein>
    <recommendedName>
        <fullName evidence="4">Mediator of RNA polymerase II transcription subunit 11</fullName>
    </recommendedName>
    <alternativeName>
        <fullName evidence="4">Mediator complex subunit 11</fullName>
    </alternativeName>
</protein>
<dbReference type="PANTHER" id="PTHR18895:SF74">
    <property type="entry name" value="MTRF1L RELEASE FACTOR GLUTAMINE METHYLTRANSFERASE"/>
    <property type="match status" value="1"/>
</dbReference>
<dbReference type="GO" id="GO:0005739">
    <property type="term" value="C:mitochondrion"/>
    <property type="evidence" value="ECO:0007669"/>
    <property type="project" value="TreeGrafter"/>
</dbReference>
<feature type="compositionally biased region" description="Basic and acidic residues" evidence="5">
    <location>
        <begin position="511"/>
        <end position="538"/>
    </location>
</feature>
<feature type="compositionally biased region" description="Pro residues" evidence="5">
    <location>
        <begin position="313"/>
        <end position="322"/>
    </location>
</feature>
<feature type="region of interest" description="Disordered" evidence="5">
    <location>
        <begin position="1"/>
        <end position="29"/>
    </location>
</feature>
<dbReference type="CDD" id="cd02440">
    <property type="entry name" value="AdoMet_MTases"/>
    <property type="match status" value="1"/>
</dbReference>
<dbReference type="InterPro" id="IPR025714">
    <property type="entry name" value="Methyltranfer_dom"/>
</dbReference>
<feature type="region of interest" description="Disordered" evidence="5">
    <location>
        <begin position="63"/>
        <end position="111"/>
    </location>
</feature>
<comment type="caution">
    <text evidence="7">The sequence shown here is derived from an EMBL/GenBank/DDBJ whole genome shotgun (WGS) entry which is preliminary data.</text>
</comment>
<feature type="compositionally biased region" description="Low complexity" evidence="5">
    <location>
        <begin position="429"/>
        <end position="438"/>
    </location>
</feature>
<name>A0AAD9MDW2_9PEZI</name>
<dbReference type="GO" id="GO:0003712">
    <property type="term" value="F:transcription coregulator activity"/>
    <property type="evidence" value="ECO:0007669"/>
    <property type="project" value="InterPro"/>
</dbReference>
<dbReference type="Pfam" id="PF10280">
    <property type="entry name" value="Med11"/>
    <property type="match status" value="1"/>
</dbReference>
<dbReference type="Pfam" id="PF13847">
    <property type="entry name" value="Methyltransf_31"/>
    <property type="match status" value="1"/>
</dbReference>
<feature type="compositionally biased region" description="Pro residues" evidence="5">
    <location>
        <begin position="419"/>
        <end position="428"/>
    </location>
</feature>
<comment type="subunit">
    <text evidence="4">Component of the Mediator complex.</text>
</comment>
<feature type="domain" description="Methyltransferase" evidence="6">
    <location>
        <begin position="259"/>
        <end position="308"/>
    </location>
</feature>
<feature type="compositionally biased region" description="Low complexity" evidence="5">
    <location>
        <begin position="86"/>
        <end position="111"/>
    </location>
</feature>
<comment type="subcellular location">
    <subcellularLocation>
        <location evidence="1 4">Nucleus</location>
    </subcellularLocation>
</comment>
<dbReference type="SUPFAM" id="SSF53335">
    <property type="entry name" value="S-adenosyl-L-methionine-dependent methyltransferases"/>
    <property type="match status" value="1"/>
</dbReference>
<dbReference type="GO" id="GO:0032259">
    <property type="term" value="P:methylation"/>
    <property type="evidence" value="ECO:0007669"/>
    <property type="project" value="InterPro"/>
</dbReference>
<evidence type="ECO:0000259" key="6">
    <source>
        <dbReference type="Pfam" id="PF13847"/>
    </source>
</evidence>
<feature type="region of interest" description="Disordered" evidence="5">
    <location>
        <begin position="483"/>
        <end position="538"/>
    </location>
</feature>
<accession>A0AAD9MDW2</accession>
<comment type="function">
    <text evidence="4">Component of the Mediator complex, a coactivator involved in the regulated transcription of nearly all RNA polymerase II-dependent genes. Mediator functions as a bridge to convey information from gene-specific regulatory proteins to the basal RNA polymerase II transcription machinery. Mediator is recruited to promoters by direct interactions with regulatory proteins and serves as a scaffold for the assembly of a functional pre-initiation complex with RNA polymerase II and the general transcription factors.</text>
</comment>
<sequence>MDPTALDMAMVQAPRGPVPMEEDVDIHEPFTSEERFRQLKDIDYDITSLLEHTRRAVAALTKPPIHPDAPAMNGSSLSQTQPPPTQAEAPTPTQPPLGVANPAPVAAGPDAFDPQAQFADFKTAMYDFIAAVDSVDKRLKRQLYGLEEAGIIKLRGPAGAPGGMGADPVSSLEPDGAGKIGELDVGQLNAGSSTVERDMERELWETATGHLLRVVGRNFETSVLIPRPETEASTLHLASVIFSSNPAARALHFSPTQPIRILDLCTGTGCISLLLFARLCRAFPSLHIHGVDISPRAVSLARENLRRSRLLVPPSPSPPSSCAPPTTGKSPHSQTPLTFERADIFSPAWLSALTTPLAPGTAATAATQPRHAPPPPGGPPGGVFDILVSNPPYISAAGFARSTERSVRNFEPKIALVPSAPPPSPAPPGDAESGSGPACRPEDAFYARLLAVADRVGARVLLFEVADLAQAMRVVHMLLARRGPRDARRPGEKGKGDLNALEKGGLGPADTSRDWMVEIWRDEPGARESEDDHQPLAS</sequence>
<dbReference type="PANTHER" id="PTHR18895">
    <property type="entry name" value="HEMK METHYLTRANSFERASE"/>
    <property type="match status" value="1"/>
</dbReference>
<proteinExistence type="inferred from homology"/>
<evidence type="ECO:0000256" key="5">
    <source>
        <dbReference type="SAM" id="MobiDB-lite"/>
    </source>
</evidence>
<dbReference type="InterPro" id="IPR029063">
    <property type="entry name" value="SAM-dependent_MTases_sf"/>
</dbReference>
<dbReference type="EMBL" id="JAQQPM010000003">
    <property type="protein sequence ID" value="KAK2069391.1"/>
    <property type="molecule type" value="Genomic_DNA"/>
</dbReference>
<dbReference type="InterPro" id="IPR002052">
    <property type="entry name" value="DNA_methylase_N6_adenine_CS"/>
</dbReference>
<dbReference type="PROSITE" id="PS00092">
    <property type="entry name" value="N6_MTASE"/>
    <property type="match status" value="1"/>
</dbReference>
<evidence type="ECO:0000256" key="1">
    <source>
        <dbReference type="ARBA" id="ARBA00004123"/>
    </source>
</evidence>
<feature type="compositionally biased region" description="Basic and acidic residues" evidence="5">
    <location>
        <begin position="483"/>
        <end position="496"/>
    </location>
</feature>
<gene>
    <name evidence="4" type="primary">MED11</name>
    <name evidence="7" type="ORF">P8C59_003977</name>
</gene>
<keyword evidence="8" id="KW-1185">Reference proteome</keyword>
<dbReference type="GO" id="GO:0006357">
    <property type="term" value="P:regulation of transcription by RNA polymerase II"/>
    <property type="evidence" value="ECO:0007669"/>
    <property type="project" value="InterPro"/>
</dbReference>
<feature type="region of interest" description="Disordered" evidence="5">
    <location>
        <begin position="415"/>
        <end position="438"/>
    </location>
</feature>
<dbReference type="Gene3D" id="1.10.287.3490">
    <property type="match status" value="1"/>
</dbReference>
<keyword evidence="3 4" id="KW-0539">Nucleus</keyword>
<evidence type="ECO:0000313" key="7">
    <source>
        <dbReference type="EMBL" id="KAK2069391.1"/>
    </source>
</evidence>
<keyword evidence="4" id="KW-0804">Transcription</keyword>